<dbReference type="InterPro" id="IPR005936">
    <property type="entry name" value="FtsH"/>
</dbReference>
<dbReference type="NCBIfam" id="TIGR01241">
    <property type="entry name" value="FtsH_fam"/>
    <property type="match status" value="1"/>
</dbReference>
<sequence>MQEPTGKDQNPHQKNGTGKGPQFTSPWYASQNYTYHLWILMIVMLALFGWSIYMSGMGPEKISYSTFLSQLDEDNVAQVTVQGDEIRGSLKKAVEKNSGSKEQTYEKFITYLPSFGDKNLMEVLDDNDVELTAVPEPDTNWWYLIVTLLPFVILISLIYSQYRRFQGQGGEGLFSIGQNRARLYQRSQESTRFDDVAGAQGAKTELHELVAFLKDPGKIRELGAEVPKGVMLVGPPGTGKTLLARAVAGEADVPFFSITGSDFMEMFVGVGAKRVRSLFQDAKKNAPAIIFIDEIDAIGRRRGAGLGGGHDEREQTLNQLLSELDGFEESQNVIVMTATNRPDVLDPALMRPGRFDRRIIVDLPNTSDRQKILEIYAHNKDLADDVDLGALARSTPGFSGADLRNLLNEAALLAARENKQVIENHDIEQARDKILMGLVRQGLALTEEEKQMVAYHEAGHAVVGASLKYADPVHKVSIVPRTRAMGATQQFPEAEKYIYHKQYLTDRLSVMMGGRAAEMLVFDTATSGAANDLQSATQIARRMVLEWGMSGRFEHMALGSQGGEVFLGEELAKTREYSEMTAQEVDGEVEALLSQAFAQARNILETNRDAMDQLAETLIENEEVAGQRVYQLLDENREAKKTSR</sequence>
<keyword evidence="3 15" id="KW-1003">Cell membrane</keyword>
<evidence type="ECO:0000256" key="5">
    <source>
        <dbReference type="ARBA" id="ARBA00022692"/>
    </source>
</evidence>
<dbReference type="GO" id="GO:0030163">
    <property type="term" value="P:protein catabolic process"/>
    <property type="evidence" value="ECO:0007669"/>
    <property type="project" value="UniProtKB-UniRule"/>
</dbReference>
<dbReference type="FunFam" id="1.20.58.760:FF:000001">
    <property type="entry name" value="ATP-dependent zinc metalloprotease FtsH"/>
    <property type="match status" value="1"/>
</dbReference>
<comment type="similarity">
    <text evidence="2 15">In the C-terminal section; belongs to the peptidase M41 family.</text>
</comment>
<dbReference type="EC" id="3.4.24.-" evidence="15"/>
<keyword evidence="19" id="KW-0131">Cell cycle</keyword>
<keyword evidence="19" id="KW-0132">Cell division</keyword>
<proteinExistence type="inferred from homology"/>
<dbReference type="Gene3D" id="3.30.720.210">
    <property type="match status" value="1"/>
</dbReference>
<dbReference type="InterPro" id="IPR003960">
    <property type="entry name" value="ATPase_AAA_CS"/>
</dbReference>
<dbReference type="Pfam" id="PF06480">
    <property type="entry name" value="FtsH_ext"/>
    <property type="match status" value="1"/>
</dbReference>
<evidence type="ECO:0000256" key="15">
    <source>
        <dbReference type="HAMAP-Rule" id="MF_01458"/>
    </source>
</evidence>
<evidence type="ECO:0000256" key="11">
    <source>
        <dbReference type="ARBA" id="ARBA00022989"/>
    </source>
</evidence>
<dbReference type="PROSITE" id="PS00674">
    <property type="entry name" value="AAA"/>
    <property type="match status" value="1"/>
</dbReference>
<feature type="compositionally biased region" description="Polar residues" evidence="17">
    <location>
        <begin position="12"/>
        <end position="23"/>
    </location>
</feature>
<evidence type="ECO:0000313" key="20">
    <source>
        <dbReference type="Proteomes" id="UP000525298"/>
    </source>
</evidence>
<feature type="domain" description="AAA+ ATPase" evidence="18">
    <location>
        <begin position="226"/>
        <end position="365"/>
    </location>
</feature>
<feature type="transmembrane region" description="Helical" evidence="15">
    <location>
        <begin position="141"/>
        <end position="159"/>
    </location>
</feature>
<evidence type="ECO:0000256" key="17">
    <source>
        <dbReference type="SAM" id="MobiDB-lite"/>
    </source>
</evidence>
<evidence type="ECO:0000256" key="9">
    <source>
        <dbReference type="ARBA" id="ARBA00022833"/>
    </source>
</evidence>
<reference evidence="19 20" key="1">
    <citation type="submission" date="2020-07" db="EMBL/GenBank/DDBJ databases">
        <title>Genomic Encyclopedia of Type Strains, Phase IV (KMG-IV): sequencing the most valuable type-strain genomes for metagenomic binning, comparative biology and taxonomic classification.</title>
        <authorList>
            <person name="Goeker M."/>
        </authorList>
    </citation>
    <scope>NUCLEOTIDE SEQUENCE [LARGE SCALE GENOMIC DNA]</scope>
    <source>
        <strain evidence="19 20">DSM 17721</strain>
    </source>
</reference>
<keyword evidence="8 15" id="KW-0378">Hydrolase</keyword>
<dbReference type="Pfam" id="PF17862">
    <property type="entry name" value="AAA_lid_3"/>
    <property type="match status" value="1"/>
</dbReference>
<dbReference type="GO" id="GO:0006508">
    <property type="term" value="P:proteolysis"/>
    <property type="evidence" value="ECO:0007669"/>
    <property type="project" value="UniProtKB-KW"/>
</dbReference>
<dbReference type="InterPro" id="IPR000642">
    <property type="entry name" value="Peptidase_M41"/>
</dbReference>
<feature type="transmembrane region" description="Helical" evidence="15">
    <location>
        <begin position="35"/>
        <end position="53"/>
    </location>
</feature>
<feature type="compositionally biased region" description="Basic and acidic residues" evidence="17">
    <location>
        <begin position="1"/>
        <end position="11"/>
    </location>
</feature>
<feature type="binding site" evidence="15">
    <location>
        <position position="460"/>
    </location>
    <ligand>
        <name>Zn(2+)</name>
        <dbReference type="ChEBI" id="CHEBI:29105"/>
        <note>catalytic</note>
    </ligand>
</feature>
<keyword evidence="9 15" id="KW-0862">Zinc</keyword>
<dbReference type="GO" id="GO:0051301">
    <property type="term" value="P:cell division"/>
    <property type="evidence" value="ECO:0007669"/>
    <property type="project" value="UniProtKB-KW"/>
</dbReference>
<dbReference type="InterPro" id="IPR037219">
    <property type="entry name" value="Peptidase_M41-like"/>
</dbReference>
<dbReference type="GO" id="GO:0004176">
    <property type="term" value="F:ATP-dependent peptidase activity"/>
    <property type="evidence" value="ECO:0007669"/>
    <property type="project" value="InterPro"/>
</dbReference>
<evidence type="ECO:0000256" key="14">
    <source>
        <dbReference type="ARBA" id="ARBA00061570"/>
    </source>
</evidence>
<dbReference type="FunFam" id="3.40.50.300:FF:000001">
    <property type="entry name" value="ATP-dependent zinc metalloprotease FtsH"/>
    <property type="match status" value="1"/>
</dbReference>
<dbReference type="GO" id="GO:0016887">
    <property type="term" value="F:ATP hydrolysis activity"/>
    <property type="evidence" value="ECO:0007669"/>
    <property type="project" value="UniProtKB-UniRule"/>
</dbReference>
<dbReference type="PANTHER" id="PTHR23076">
    <property type="entry name" value="METALLOPROTEASE M41 FTSH"/>
    <property type="match status" value="1"/>
</dbReference>
<dbReference type="FunFam" id="1.10.8.60:FF:000001">
    <property type="entry name" value="ATP-dependent zinc metalloprotease FtsH"/>
    <property type="match status" value="1"/>
</dbReference>
<keyword evidence="13 15" id="KW-0472">Membrane</keyword>
<feature type="region of interest" description="Disordered" evidence="17">
    <location>
        <begin position="1"/>
        <end position="23"/>
    </location>
</feature>
<keyword evidence="11 15" id="KW-1133">Transmembrane helix</keyword>
<dbReference type="Gene3D" id="1.20.58.760">
    <property type="entry name" value="Peptidase M41"/>
    <property type="match status" value="1"/>
</dbReference>
<dbReference type="Pfam" id="PF01434">
    <property type="entry name" value="Peptidase_M41"/>
    <property type="match status" value="1"/>
</dbReference>
<dbReference type="Gene3D" id="3.40.50.300">
    <property type="entry name" value="P-loop containing nucleotide triphosphate hydrolases"/>
    <property type="match status" value="1"/>
</dbReference>
<evidence type="ECO:0000256" key="4">
    <source>
        <dbReference type="ARBA" id="ARBA00022670"/>
    </source>
</evidence>
<dbReference type="SUPFAM" id="SSF140990">
    <property type="entry name" value="FtsH protease domain-like"/>
    <property type="match status" value="1"/>
</dbReference>
<feature type="active site" evidence="15">
    <location>
        <position position="457"/>
    </location>
</feature>
<feature type="binding site" evidence="15">
    <location>
        <begin position="234"/>
        <end position="241"/>
    </location>
    <ligand>
        <name>ATP</name>
        <dbReference type="ChEBI" id="CHEBI:30616"/>
    </ligand>
</feature>
<dbReference type="GO" id="GO:0008270">
    <property type="term" value="F:zinc ion binding"/>
    <property type="evidence" value="ECO:0007669"/>
    <property type="project" value="UniProtKB-UniRule"/>
</dbReference>
<comment type="similarity">
    <text evidence="14 15">In the central section; belongs to the AAA ATPase family.</text>
</comment>
<dbReference type="GO" id="GO:0005524">
    <property type="term" value="F:ATP binding"/>
    <property type="evidence" value="ECO:0007669"/>
    <property type="project" value="UniProtKB-UniRule"/>
</dbReference>
<keyword evidence="5 15" id="KW-0812">Transmembrane</keyword>
<comment type="subcellular location">
    <subcellularLocation>
        <location evidence="15">Cell membrane</location>
        <topology evidence="15">Multi-pass membrane protein</topology>
        <orientation evidence="15">Cytoplasmic side</orientation>
    </subcellularLocation>
    <subcellularLocation>
        <location evidence="1">Membrane</location>
    </subcellularLocation>
</comment>
<keyword evidence="4 15" id="KW-0645">Protease</keyword>
<evidence type="ECO:0000256" key="16">
    <source>
        <dbReference type="RuleBase" id="RU003651"/>
    </source>
</evidence>
<evidence type="ECO:0000256" key="6">
    <source>
        <dbReference type="ARBA" id="ARBA00022723"/>
    </source>
</evidence>
<evidence type="ECO:0000256" key="12">
    <source>
        <dbReference type="ARBA" id="ARBA00023049"/>
    </source>
</evidence>
<evidence type="ECO:0000256" key="8">
    <source>
        <dbReference type="ARBA" id="ARBA00022801"/>
    </source>
</evidence>
<comment type="cofactor">
    <cofactor evidence="15">
        <name>Zn(2+)</name>
        <dbReference type="ChEBI" id="CHEBI:29105"/>
    </cofactor>
    <text evidence="15">Binds 1 zinc ion per subunit.</text>
</comment>
<comment type="subunit">
    <text evidence="15">Homohexamer.</text>
</comment>
<evidence type="ECO:0000256" key="1">
    <source>
        <dbReference type="ARBA" id="ARBA00004370"/>
    </source>
</evidence>
<dbReference type="RefSeq" id="WP_220128307.1">
    <property type="nucleotide sequence ID" value="NZ_JACDUS010000003.1"/>
</dbReference>
<dbReference type="Gene3D" id="1.10.8.60">
    <property type="match status" value="1"/>
</dbReference>
<gene>
    <name evidence="15" type="primary">ftsH</name>
    <name evidence="19" type="ORF">HNR65_001278</name>
</gene>
<keyword evidence="20" id="KW-1185">Reference proteome</keyword>
<dbReference type="AlphaFoldDB" id="A0A7W0HK84"/>
<keyword evidence="7 15" id="KW-0547">Nucleotide-binding</keyword>
<evidence type="ECO:0000256" key="10">
    <source>
        <dbReference type="ARBA" id="ARBA00022840"/>
    </source>
</evidence>
<evidence type="ECO:0000256" key="13">
    <source>
        <dbReference type="ARBA" id="ARBA00023136"/>
    </source>
</evidence>
<comment type="similarity">
    <text evidence="16">Belongs to the AAA ATPase family.</text>
</comment>
<feature type="binding site" evidence="15">
    <location>
        <position position="456"/>
    </location>
    <ligand>
        <name>Zn(2+)</name>
        <dbReference type="ChEBI" id="CHEBI:29105"/>
        <note>catalytic</note>
    </ligand>
</feature>
<dbReference type="EMBL" id="JACDUS010000003">
    <property type="protein sequence ID" value="MBA2880952.1"/>
    <property type="molecule type" value="Genomic_DNA"/>
</dbReference>
<dbReference type="CDD" id="cd19501">
    <property type="entry name" value="RecA-like_FtsH"/>
    <property type="match status" value="1"/>
</dbReference>
<evidence type="ECO:0000256" key="3">
    <source>
        <dbReference type="ARBA" id="ARBA00022475"/>
    </source>
</evidence>
<evidence type="ECO:0000259" key="18">
    <source>
        <dbReference type="SMART" id="SM00382"/>
    </source>
</evidence>
<feature type="binding site" evidence="15">
    <location>
        <position position="532"/>
    </location>
    <ligand>
        <name>Zn(2+)</name>
        <dbReference type="ChEBI" id="CHEBI:29105"/>
        <note>catalytic</note>
    </ligand>
</feature>
<dbReference type="Pfam" id="PF00004">
    <property type="entry name" value="AAA"/>
    <property type="match status" value="1"/>
</dbReference>
<dbReference type="PANTHER" id="PTHR23076:SF97">
    <property type="entry name" value="ATP-DEPENDENT ZINC METALLOPROTEASE YME1L1"/>
    <property type="match status" value="1"/>
</dbReference>
<dbReference type="Proteomes" id="UP000525298">
    <property type="component" value="Unassembled WGS sequence"/>
</dbReference>
<dbReference type="GO" id="GO:0004222">
    <property type="term" value="F:metalloendopeptidase activity"/>
    <property type="evidence" value="ECO:0007669"/>
    <property type="project" value="InterPro"/>
</dbReference>
<organism evidence="19 20">
    <name type="scientific">Desulfosalsimonas propionicica</name>
    <dbReference type="NCBI Taxonomy" id="332175"/>
    <lineage>
        <taxon>Bacteria</taxon>
        <taxon>Pseudomonadati</taxon>
        <taxon>Thermodesulfobacteriota</taxon>
        <taxon>Desulfobacteria</taxon>
        <taxon>Desulfobacterales</taxon>
        <taxon>Desulfosalsimonadaceae</taxon>
        <taxon>Desulfosalsimonas</taxon>
    </lineage>
</organism>
<evidence type="ECO:0000256" key="7">
    <source>
        <dbReference type="ARBA" id="ARBA00022741"/>
    </source>
</evidence>
<keyword evidence="12 15" id="KW-0482">Metalloprotease</keyword>
<dbReference type="InterPro" id="IPR003959">
    <property type="entry name" value="ATPase_AAA_core"/>
</dbReference>
<dbReference type="SMART" id="SM00382">
    <property type="entry name" value="AAA"/>
    <property type="match status" value="1"/>
</dbReference>
<dbReference type="GO" id="GO:0005886">
    <property type="term" value="C:plasma membrane"/>
    <property type="evidence" value="ECO:0007669"/>
    <property type="project" value="UniProtKB-SubCell"/>
</dbReference>
<dbReference type="InterPro" id="IPR027417">
    <property type="entry name" value="P-loop_NTPase"/>
</dbReference>
<accession>A0A7W0HK84</accession>
<protein>
    <recommendedName>
        <fullName evidence="15">ATP-dependent zinc metalloprotease FtsH</fullName>
        <ecNumber evidence="15">3.4.24.-</ecNumber>
    </recommendedName>
</protein>
<comment type="caution">
    <text evidence="19">The sequence shown here is derived from an EMBL/GenBank/DDBJ whole genome shotgun (WGS) entry which is preliminary data.</text>
</comment>
<dbReference type="HAMAP" id="MF_01458">
    <property type="entry name" value="FtsH"/>
    <property type="match status" value="1"/>
</dbReference>
<name>A0A7W0HK84_9BACT</name>
<dbReference type="InterPro" id="IPR041569">
    <property type="entry name" value="AAA_lid_3"/>
</dbReference>
<dbReference type="SUPFAM" id="SSF52540">
    <property type="entry name" value="P-loop containing nucleoside triphosphate hydrolases"/>
    <property type="match status" value="1"/>
</dbReference>
<dbReference type="InterPro" id="IPR003593">
    <property type="entry name" value="AAA+_ATPase"/>
</dbReference>
<keyword evidence="6 15" id="KW-0479">Metal-binding</keyword>
<dbReference type="InterPro" id="IPR011546">
    <property type="entry name" value="Pept_M41_FtsH_extracell"/>
</dbReference>
<keyword evidence="10 15" id="KW-0067">ATP-binding</keyword>
<evidence type="ECO:0000313" key="19">
    <source>
        <dbReference type="EMBL" id="MBA2880952.1"/>
    </source>
</evidence>
<comment type="function">
    <text evidence="15">Acts as a processive, ATP-dependent zinc metallopeptidase for both cytoplasmic and membrane proteins. Plays a role in the quality control of integral membrane proteins.</text>
</comment>
<evidence type="ECO:0000256" key="2">
    <source>
        <dbReference type="ARBA" id="ARBA00010044"/>
    </source>
</evidence>